<name>A0AAV7TAL3_PLEWA</name>
<dbReference type="AlphaFoldDB" id="A0AAV7TAL3"/>
<proteinExistence type="predicted"/>
<evidence type="ECO:0000313" key="1">
    <source>
        <dbReference type="EMBL" id="KAJ1173632.1"/>
    </source>
</evidence>
<reference evidence="1" key="1">
    <citation type="journal article" date="2022" name="bioRxiv">
        <title>Sequencing and chromosome-scale assembly of the giantPleurodeles waltlgenome.</title>
        <authorList>
            <person name="Brown T."/>
            <person name="Elewa A."/>
            <person name="Iarovenko S."/>
            <person name="Subramanian E."/>
            <person name="Araus A.J."/>
            <person name="Petzold A."/>
            <person name="Susuki M."/>
            <person name="Suzuki K.-i.T."/>
            <person name="Hayashi T."/>
            <person name="Toyoda A."/>
            <person name="Oliveira C."/>
            <person name="Osipova E."/>
            <person name="Leigh N.D."/>
            <person name="Simon A."/>
            <person name="Yun M.H."/>
        </authorList>
    </citation>
    <scope>NUCLEOTIDE SEQUENCE</scope>
    <source>
        <strain evidence="1">20211129_DDA</strain>
        <tissue evidence="1">Liver</tissue>
    </source>
</reference>
<comment type="caution">
    <text evidence="1">The sequence shown here is derived from an EMBL/GenBank/DDBJ whole genome shotgun (WGS) entry which is preliminary data.</text>
</comment>
<sequence length="52" mass="6060">DDWLGRSRTRRRHGWSAIRSFIGRQNLQRSKFTADHWDCPADTMKCVGGARV</sequence>
<accession>A0AAV7TAL3</accession>
<feature type="non-terminal residue" evidence="1">
    <location>
        <position position="1"/>
    </location>
</feature>
<feature type="non-terminal residue" evidence="1">
    <location>
        <position position="52"/>
    </location>
</feature>
<organism evidence="1 2">
    <name type="scientific">Pleurodeles waltl</name>
    <name type="common">Iberian ribbed newt</name>
    <dbReference type="NCBI Taxonomy" id="8319"/>
    <lineage>
        <taxon>Eukaryota</taxon>
        <taxon>Metazoa</taxon>
        <taxon>Chordata</taxon>
        <taxon>Craniata</taxon>
        <taxon>Vertebrata</taxon>
        <taxon>Euteleostomi</taxon>
        <taxon>Amphibia</taxon>
        <taxon>Batrachia</taxon>
        <taxon>Caudata</taxon>
        <taxon>Salamandroidea</taxon>
        <taxon>Salamandridae</taxon>
        <taxon>Pleurodelinae</taxon>
        <taxon>Pleurodeles</taxon>
    </lineage>
</organism>
<dbReference type="Proteomes" id="UP001066276">
    <property type="component" value="Chromosome 4_1"/>
</dbReference>
<protein>
    <submittedName>
        <fullName evidence="1">Uncharacterized protein</fullName>
    </submittedName>
</protein>
<dbReference type="EMBL" id="JANPWB010000007">
    <property type="protein sequence ID" value="KAJ1173632.1"/>
    <property type="molecule type" value="Genomic_DNA"/>
</dbReference>
<gene>
    <name evidence="1" type="ORF">NDU88_005461</name>
</gene>
<evidence type="ECO:0000313" key="2">
    <source>
        <dbReference type="Proteomes" id="UP001066276"/>
    </source>
</evidence>
<keyword evidence="2" id="KW-1185">Reference proteome</keyword>